<keyword evidence="3" id="KW-1185">Reference proteome</keyword>
<dbReference type="EMBL" id="JARKIE010000109">
    <property type="protein sequence ID" value="KAJ7683362.1"/>
    <property type="molecule type" value="Genomic_DNA"/>
</dbReference>
<comment type="caution">
    <text evidence="2">The sequence shown here is derived from an EMBL/GenBank/DDBJ whole genome shotgun (WGS) entry which is preliminary data.</text>
</comment>
<proteinExistence type="predicted"/>
<dbReference type="Proteomes" id="UP001221757">
    <property type="component" value="Unassembled WGS sequence"/>
</dbReference>
<evidence type="ECO:0000256" key="1">
    <source>
        <dbReference type="SAM" id="MobiDB-lite"/>
    </source>
</evidence>
<feature type="region of interest" description="Disordered" evidence="1">
    <location>
        <begin position="1"/>
        <end position="71"/>
    </location>
</feature>
<protein>
    <submittedName>
        <fullName evidence="2">Uncharacterized protein</fullName>
    </submittedName>
</protein>
<evidence type="ECO:0000313" key="2">
    <source>
        <dbReference type="EMBL" id="KAJ7683362.1"/>
    </source>
</evidence>
<gene>
    <name evidence="2" type="ORF">B0H17DRAFT_37392</name>
</gene>
<sequence>MAIDPRTIQNRRQAETSEQELTASDNQSQMHNSEDDRRPSQPAMSTIHQVTVDQADRAQERWTEPKYKDHKSYESTTTTECAAVPQTDTYGAIDTAADTFTSSWNVGGAFAAVAIDPRINQNPRRFGIEDTMHTFSGKMDHTSTINTYNDSNTRYDNTYSDYALAQLGLHPGPQSYAGPCMFSPDVQSSTQEMISRMDMELNGLFDWALSPIYHTVYRKSK</sequence>
<feature type="compositionally biased region" description="Polar residues" evidence="1">
    <location>
        <begin position="42"/>
        <end position="52"/>
    </location>
</feature>
<feature type="compositionally biased region" description="Polar residues" evidence="1">
    <location>
        <begin position="19"/>
        <end position="31"/>
    </location>
</feature>
<organism evidence="2 3">
    <name type="scientific">Mycena rosella</name>
    <name type="common">Pink bonnet</name>
    <name type="synonym">Agaricus rosellus</name>
    <dbReference type="NCBI Taxonomy" id="1033263"/>
    <lineage>
        <taxon>Eukaryota</taxon>
        <taxon>Fungi</taxon>
        <taxon>Dikarya</taxon>
        <taxon>Basidiomycota</taxon>
        <taxon>Agaricomycotina</taxon>
        <taxon>Agaricomycetes</taxon>
        <taxon>Agaricomycetidae</taxon>
        <taxon>Agaricales</taxon>
        <taxon>Marasmiineae</taxon>
        <taxon>Mycenaceae</taxon>
        <taxon>Mycena</taxon>
    </lineage>
</organism>
<dbReference type="AlphaFoldDB" id="A0AAD7D7N9"/>
<feature type="compositionally biased region" description="Basic and acidic residues" evidence="1">
    <location>
        <begin position="54"/>
        <end position="71"/>
    </location>
</feature>
<reference evidence="2" key="1">
    <citation type="submission" date="2023-03" db="EMBL/GenBank/DDBJ databases">
        <title>Massive genome expansion in bonnet fungi (Mycena s.s.) driven by repeated elements and novel gene families across ecological guilds.</title>
        <authorList>
            <consortium name="Lawrence Berkeley National Laboratory"/>
            <person name="Harder C.B."/>
            <person name="Miyauchi S."/>
            <person name="Viragh M."/>
            <person name="Kuo A."/>
            <person name="Thoen E."/>
            <person name="Andreopoulos B."/>
            <person name="Lu D."/>
            <person name="Skrede I."/>
            <person name="Drula E."/>
            <person name="Henrissat B."/>
            <person name="Morin E."/>
            <person name="Kohler A."/>
            <person name="Barry K."/>
            <person name="LaButti K."/>
            <person name="Morin E."/>
            <person name="Salamov A."/>
            <person name="Lipzen A."/>
            <person name="Mereny Z."/>
            <person name="Hegedus B."/>
            <person name="Baldrian P."/>
            <person name="Stursova M."/>
            <person name="Weitz H."/>
            <person name="Taylor A."/>
            <person name="Grigoriev I.V."/>
            <person name="Nagy L.G."/>
            <person name="Martin F."/>
            <person name="Kauserud H."/>
        </authorList>
    </citation>
    <scope>NUCLEOTIDE SEQUENCE</scope>
    <source>
        <strain evidence="2">CBHHK067</strain>
    </source>
</reference>
<name>A0AAD7D7N9_MYCRO</name>
<evidence type="ECO:0000313" key="3">
    <source>
        <dbReference type="Proteomes" id="UP001221757"/>
    </source>
</evidence>
<accession>A0AAD7D7N9</accession>